<protein>
    <submittedName>
        <fullName evidence="8">Membrane protein</fullName>
    </submittedName>
</protein>
<sequence length="340" mass="36382">MQQLHPDNKTRSFYTGICITLIIALMGALLGKIPYLDIVGQLVLAIIIGMVWGHTIGLKNSHRSGVQFSSKKLLRIGIILLGLRLNLSDMYDAGLHAFLYAGLLLTIALVTVYSLARLFHVNKTLSILTACGTAICGAAAIVAIAPLVKAKESTTAVSVAVIAVLGTMFTLIYTLMYPFLPFTDYQYGIFSGGTLHEIAHAVAASTAGGEEAENIAIVVKLTRVALLVPVAILIGIYVKKREPQNDKQGYSLKTLPIPWFIFGFLAMSAINTIGFLPESVVNLLIAAAYLLLSMAMAGLGLNVEFSVFKKFGLHVFLAALLGTLVLIGCGFGFIYLMGLG</sequence>
<feature type="transmembrane region" description="Helical" evidence="7">
    <location>
        <begin position="35"/>
        <end position="52"/>
    </location>
</feature>
<dbReference type="InterPro" id="IPR018383">
    <property type="entry name" value="UPF0324_pro"/>
</dbReference>
<comment type="similarity">
    <text evidence="2">Belongs to the UPF0324 family.</text>
</comment>
<feature type="transmembrane region" description="Helical" evidence="7">
    <location>
        <begin position="154"/>
        <end position="175"/>
    </location>
</feature>
<evidence type="ECO:0000313" key="8">
    <source>
        <dbReference type="EMBL" id="GLO68138.1"/>
    </source>
</evidence>
<dbReference type="Proteomes" id="UP001275436">
    <property type="component" value="Unassembled WGS sequence"/>
</dbReference>
<feature type="transmembrane region" description="Helical" evidence="7">
    <location>
        <begin position="315"/>
        <end position="337"/>
    </location>
</feature>
<evidence type="ECO:0000256" key="3">
    <source>
        <dbReference type="ARBA" id="ARBA00022475"/>
    </source>
</evidence>
<comment type="subcellular location">
    <subcellularLocation>
        <location evidence="1">Cell membrane</location>
        <topology evidence="1">Multi-pass membrane protein</topology>
    </subcellularLocation>
</comment>
<name>A0ABQ5TMV6_9BACI</name>
<keyword evidence="9" id="KW-1185">Reference proteome</keyword>
<dbReference type="Pfam" id="PF03601">
    <property type="entry name" value="Cons_hypoth698"/>
    <property type="match status" value="1"/>
</dbReference>
<evidence type="ECO:0000256" key="5">
    <source>
        <dbReference type="ARBA" id="ARBA00022989"/>
    </source>
</evidence>
<dbReference type="PANTHER" id="PTHR30106:SF2">
    <property type="entry name" value="UPF0324 INNER MEMBRANE PROTEIN YEIH"/>
    <property type="match status" value="1"/>
</dbReference>
<evidence type="ECO:0000256" key="1">
    <source>
        <dbReference type="ARBA" id="ARBA00004651"/>
    </source>
</evidence>
<reference evidence="8 9" key="1">
    <citation type="submission" date="2023-02" db="EMBL/GenBank/DDBJ databases">
        <title>Oceanobacillus kimchii IFOP_LL358 isolated form Alexandrium catenella lab strain.</title>
        <authorList>
            <person name="Gajardo G."/>
            <person name="Ueki S."/>
            <person name="Maruyama F."/>
        </authorList>
    </citation>
    <scope>NUCLEOTIDE SEQUENCE [LARGE SCALE GENOMIC DNA]</scope>
    <source>
        <strain evidence="8 9">IFOP_LL358</strain>
    </source>
</reference>
<accession>A0ABQ5TMV6</accession>
<feature type="transmembrane region" description="Helical" evidence="7">
    <location>
        <begin position="259"/>
        <end position="277"/>
    </location>
</feature>
<feature type="transmembrane region" description="Helical" evidence="7">
    <location>
        <begin position="97"/>
        <end position="115"/>
    </location>
</feature>
<dbReference type="PANTHER" id="PTHR30106">
    <property type="entry name" value="INNER MEMBRANE PROTEIN YEIH-RELATED"/>
    <property type="match status" value="1"/>
</dbReference>
<gene>
    <name evidence="8" type="ORF">MACH08_39220</name>
</gene>
<evidence type="ECO:0000313" key="9">
    <source>
        <dbReference type="Proteomes" id="UP001275436"/>
    </source>
</evidence>
<organism evidence="8 9">
    <name type="scientific">Oceanobacillus kimchii</name>
    <dbReference type="NCBI Taxonomy" id="746691"/>
    <lineage>
        <taxon>Bacteria</taxon>
        <taxon>Bacillati</taxon>
        <taxon>Bacillota</taxon>
        <taxon>Bacilli</taxon>
        <taxon>Bacillales</taxon>
        <taxon>Bacillaceae</taxon>
        <taxon>Oceanobacillus</taxon>
    </lineage>
</organism>
<comment type="caution">
    <text evidence="8">The sequence shown here is derived from an EMBL/GenBank/DDBJ whole genome shotgun (WGS) entry which is preliminary data.</text>
</comment>
<evidence type="ECO:0000256" key="2">
    <source>
        <dbReference type="ARBA" id="ARBA00007977"/>
    </source>
</evidence>
<feature type="transmembrane region" description="Helical" evidence="7">
    <location>
        <begin position="12"/>
        <end position="29"/>
    </location>
</feature>
<evidence type="ECO:0000256" key="6">
    <source>
        <dbReference type="ARBA" id="ARBA00023136"/>
    </source>
</evidence>
<keyword evidence="5 7" id="KW-1133">Transmembrane helix</keyword>
<feature type="transmembrane region" description="Helical" evidence="7">
    <location>
        <begin position="283"/>
        <end position="303"/>
    </location>
</feature>
<dbReference type="EMBL" id="BSKO01000001">
    <property type="protein sequence ID" value="GLO68138.1"/>
    <property type="molecule type" value="Genomic_DNA"/>
</dbReference>
<dbReference type="RefSeq" id="WP_017798674.1">
    <property type="nucleotide sequence ID" value="NZ_BSKO01000001.1"/>
</dbReference>
<keyword evidence="3" id="KW-1003">Cell membrane</keyword>
<evidence type="ECO:0000256" key="7">
    <source>
        <dbReference type="SAM" id="Phobius"/>
    </source>
</evidence>
<feature type="transmembrane region" description="Helical" evidence="7">
    <location>
        <begin position="215"/>
        <end position="238"/>
    </location>
</feature>
<feature type="transmembrane region" description="Helical" evidence="7">
    <location>
        <begin position="127"/>
        <end position="148"/>
    </location>
</feature>
<evidence type="ECO:0000256" key="4">
    <source>
        <dbReference type="ARBA" id="ARBA00022692"/>
    </source>
</evidence>
<proteinExistence type="inferred from homology"/>
<keyword evidence="4 7" id="KW-0812">Transmembrane</keyword>
<keyword evidence="6 7" id="KW-0472">Membrane</keyword>